<evidence type="ECO:0000256" key="1">
    <source>
        <dbReference type="SAM" id="Phobius"/>
    </source>
</evidence>
<dbReference type="InterPro" id="IPR036322">
    <property type="entry name" value="WD40_repeat_dom_sf"/>
</dbReference>
<accession>A0A2K1J254</accession>
<keyword evidence="1" id="KW-1133">Transmembrane helix</keyword>
<keyword evidence="1" id="KW-0812">Transmembrane</keyword>
<gene>
    <name evidence="2" type="ORF">PHYPA_021475</name>
</gene>
<dbReference type="PaxDb" id="3218-PP1S148_166V6.1"/>
<dbReference type="EMBL" id="ABEU02000017">
    <property type="protein sequence ID" value="PNR35625.1"/>
    <property type="molecule type" value="Genomic_DNA"/>
</dbReference>
<name>A0A2K1J254_PHYPA</name>
<dbReference type="AlphaFoldDB" id="A0A2K1J254"/>
<dbReference type="SUPFAM" id="SSF50978">
    <property type="entry name" value="WD40 repeat-like"/>
    <property type="match status" value="1"/>
</dbReference>
<reference evidence="2 4" key="1">
    <citation type="journal article" date="2008" name="Science">
        <title>The Physcomitrella genome reveals evolutionary insights into the conquest of land by plants.</title>
        <authorList>
            <person name="Rensing S."/>
            <person name="Lang D."/>
            <person name="Zimmer A."/>
            <person name="Terry A."/>
            <person name="Salamov A."/>
            <person name="Shapiro H."/>
            <person name="Nishiyama T."/>
            <person name="Perroud P.-F."/>
            <person name="Lindquist E."/>
            <person name="Kamisugi Y."/>
            <person name="Tanahashi T."/>
            <person name="Sakakibara K."/>
            <person name="Fujita T."/>
            <person name="Oishi K."/>
            <person name="Shin-I T."/>
            <person name="Kuroki Y."/>
            <person name="Toyoda A."/>
            <person name="Suzuki Y."/>
            <person name="Hashimoto A."/>
            <person name="Yamaguchi K."/>
            <person name="Sugano A."/>
            <person name="Kohara Y."/>
            <person name="Fujiyama A."/>
            <person name="Anterola A."/>
            <person name="Aoki S."/>
            <person name="Ashton N."/>
            <person name="Barbazuk W.B."/>
            <person name="Barker E."/>
            <person name="Bennetzen J."/>
            <person name="Bezanilla M."/>
            <person name="Blankenship R."/>
            <person name="Cho S.H."/>
            <person name="Dutcher S."/>
            <person name="Estelle M."/>
            <person name="Fawcett J.A."/>
            <person name="Gundlach H."/>
            <person name="Hanada K."/>
            <person name="Heyl A."/>
            <person name="Hicks K.A."/>
            <person name="Hugh J."/>
            <person name="Lohr M."/>
            <person name="Mayer K."/>
            <person name="Melkozernov A."/>
            <person name="Murata T."/>
            <person name="Nelson D."/>
            <person name="Pils B."/>
            <person name="Prigge M."/>
            <person name="Reiss B."/>
            <person name="Renner T."/>
            <person name="Rombauts S."/>
            <person name="Rushton P."/>
            <person name="Sanderfoot A."/>
            <person name="Schween G."/>
            <person name="Shiu S.-H."/>
            <person name="Stueber K."/>
            <person name="Theodoulou F.L."/>
            <person name="Tu H."/>
            <person name="Van de Peer Y."/>
            <person name="Verrier P.J."/>
            <person name="Waters E."/>
            <person name="Wood A."/>
            <person name="Yang L."/>
            <person name="Cove D."/>
            <person name="Cuming A."/>
            <person name="Hasebe M."/>
            <person name="Lucas S."/>
            <person name="Mishler D.B."/>
            <person name="Reski R."/>
            <person name="Grigoriev I."/>
            <person name="Quatrano R.S."/>
            <person name="Boore J.L."/>
        </authorList>
    </citation>
    <scope>NUCLEOTIDE SEQUENCE [LARGE SCALE GENOMIC DNA]</scope>
    <source>
        <strain evidence="3 4">cv. Gransden 2004</strain>
    </source>
</reference>
<dbReference type="Proteomes" id="UP000006727">
    <property type="component" value="Chromosome 17"/>
</dbReference>
<evidence type="ECO:0000313" key="3">
    <source>
        <dbReference type="EnsemblPlants" id="Pp3c17_180V3.1"/>
    </source>
</evidence>
<keyword evidence="4" id="KW-1185">Reference proteome</keyword>
<dbReference type="Gramene" id="Pp3c17_180V3.1">
    <property type="protein sequence ID" value="Pp3c17_180V3.1"/>
    <property type="gene ID" value="Pp3c17_180"/>
</dbReference>
<dbReference type="EnsemblPlants" id="Pp3c17_180V3.1">
    <property type="protein sequence ID" value="Pp3c17_180V3.1"/>
    <property type="gene ID" value="Pp3c17_180"/>
</dbReference>
<proteinExistence type="predicted"/>
<feature type="transmembrane region" description="Helical" evidence="1">
    <location>
        <begin position="78"/>
        <end position="107"/>
    </location>
</feature>
<reference evidence="3" key="3">
    <citation type="submission" date="2020-12" db="UniProtKB">
        <authorList>
            <consortium name="EnsemblPlants"/>
        </authorList>
    </citation>
    <scope>IDENTIFICATION</scope>
</reference>
<keyword evidence="1" id="KW-0472">Membrane</keyword>
<reference evidence="2 4" key="2">
    <citation type="journal article" date="2018" name="Plant J.">
        <title>The Physcomitrella patens chromosome-scale assembly reveals moss genome structure and evolution.</title>
        <authorList>
            <person name="Lang D."/>
            <person name="Ullrich K.K."/>
            <person name="Murat F."/>
            <person name="Fuchs J."/>
            <person name="Jenkins J."/>
            <person name="Haas F.B."/>
            <person name="Piednoel M."/>
            <person name="Gundlach H."/>
            <person name="Van Bel M."/>
            <person name="Meyberg R."/>
            <person name="Vives C."/>
            <person name="Morata J."/>
            <person name="Symeonidi A."/>
            <person name="Hiss M."/>
            <person name="Muchero W."/>
            <person name="Kamisugi Y."/>
            <person name="Saleh O."/>
            <person name="Blanc G."/>
            <person name="Decker E.L."/>
            <person name="van Gessel N."/>
            <person name="Grimwood J."/>
            <person name="Hayes R.D."/>
            <person name="Graham S.W."/>
            <person name="Gunter L.E."/>
            <person name="McDaniel S.F."/>
            <person name="Hoernstein S.N.W."/>
            <person name="Larsson A."/>
            <person name="Li F.W."/>
            <person name="Perroud P.F."/>
            <person name="Phillips J."/>
            <person name="Ranjan P."/>
            <person name="Rokshar D.S."/>
            <person name="Rothfels C.J."/>
            <person name="Schneider L."/>
            <person name="Shu S."/>
            <person name="Stevenson D.W."/>
            <person name="Thummler F."/>
            <person name="Tillich M."/>
            <person name="Villarreal Aguilar J.C."/>
            <person name="Widiez T."/>
            <person name="Wong G.K."/>
            <person name="Wymore A."/>
            <person name="Zhang Y."/>
            <person name="Zimmer A.D."/>
            <person name="Quatrano R.S."/>
            <person name="Mayer K.F.X."/>
            <person name="Goodstein D."/>
            <person name="Casacuberta J.M."/>
            <person name="Vandepoele K."/>
            <person name="Reski R."/>
            <person name="Cuming A.C."/>
            <person name="Tuskan G.A."/>
            <person name="Maumus F."/>
            <person name="Salse J."/>
            <person name="Schmutz J."/>
            <person name="Rensing S.A."/>
        </authorList>
    </citation>
    <scope>NUCLEOTIDE SEQUENCE [LARGE SCALE GENOMIC DNA]</scope>
    <source>
        <strain evidence="3 4">cv. Gransden 2004</strain>
    </source>
</reference>
<organism evidence="2">
    <name type="scientific">Physcomitrium patens</name>
    <name type="common">Spreading-leaved earth moss</name>
    <name type="synonym">Physcomitrella patens</name>
    <dbReference type="NCBI Taxonomy" id="3218"/>
    <lineage>
        <taxon>Eukaryota</taxon>
        <taxon>Viridiplantae</taxon>
        <taxon>Streptophyta</taxon>
        <taxon>Embryophyta</taxon>
        <taxon>Bryophyta</taxon>
        <taxon>Bryophytina</taxon>
        <taxon>Bryopsida</taxon>
        <taxon>Funariidae</taxon>
        <taxon>Funariales</taxon>
        <taxon>Funariaceae</taxon>
        <taxon>Physcomitrium</taxon>
    </lineage>
</organism>
<evidence type="ECO:0000313" key="4">
    <source>
        <dbReference type="Proteomes" id="UP000006727"/>
    </source>
</evidence>
<sequence>MTQLLLPPCPKMHLLQVIASCGKDNMVRLWSCVTPSCRVAMRYEEEPIAVAIFQYLLIVAFQHRIMCYCLLAHTYGHLFFLQICFLPLLNIHSMVVFSTYFFTVYFLNCVIFSHQDKVIPPITFASDKNV</sequence>
<evidence type="ECO:0000313" key="2">
    <source>
        <dbReference type="EMBL" id="PNR35625.1"/>
    </source>
</evidence>
<dbReference type="InParanoid" id="A0A2K1J254"/>
<feature type="transmembrane region" description="Helical" evidence="1">
    <location>
        <begin position="48"/>
        <end position="71"/>
    </location>
</feature>
<protein>
    <submittedName>
        <fullName evidence="2 3">Uncharacterized protein</fullName>
    </submittedName>
</protein>